<keyword evidence="4" id="KW-1185">Reference proteome</keyword>
<feature type="domain" description="ERAP1-like C-terminal" evidence="2">
    <location>
        <begin position="73"/>
        <end position="405"/>
    </location>
</feature>
<protein>
    <recommendedName>
        <fullName evidence="2">ERAP1-like C-terminal domain-containing protein</fullName>
    </recommendedName>
</protein>
<evidence type="ECO:0000313" key="4">
    <source>
        <dbReference type="Proteomes" id="UP001642540"/>
    </source>
</evidence>
<evidence type="ECO:0000259" key="2">
    <source>
        <dbReference type="Pfam" id="PF11838"/>
    </source>
</evidence>
<organism evidence="3 4">
    <name type="scientific">Orchesella dallaii</name>
    <dbReference type="NCBI Taxonomy" id="48710"/>
    <lineage>
        <taxon>Eukaryota</taxon>
        <taxon>Metazoa</taxon>
        <taxon>Ecdysozoa</taxon>
        <taxon>Arthropoda</taxon>
        <taxon>Hexapoda</taxon>
        <taxon>Collembola</taxon>
        <taxon>Entomobryomorpha</taxon>
        <taxon>Entomobryoidea</taxon>
        <taxon>Orchesellidae</taxon>
        <taxon>Orchesellinae</taxon>
        <taxon>Orchesella</taxon>
    </lineage>
</organism>
<dbReference type="Gene3D" id="2.60.40.1910">
    <property type="match status" value="1"/>
</dbReference>
<dbReference type="InterPro" id="IPR050344">
    <property type="entry name" value="Peptidase_M1_aminopeptidases"/>
</dbReference>
<sequence>MAVVIVSITNDTHFAFKQEPFRNRKSDSEENDEKPELWVLGVTHVQNLLKSDCTVLTPDDTVVFTSGNTEEYIFANPTGSGYYRTFYDDPILLNRIQTQLYRNHESFSPLARARLLSDYFLFAENGYSNYSTAISLSDYLNKETSLVVWTAFLDKFLDIYSKFLNHPEYHVIEYFLMQKVDFHLREIEKLSVLSEEQQLFRVKLLSVSCRFRSIRYRILDAPYCLIYARELFHMWSSDPNGDSPLDSISPWSLRPELKCAIVASSGKESFDFMFAKFRNLTPESGAYNDTLRSLGCAHDTNVIQVLLQKTLQLPPAGGFSQREVAHLLLFMIESPASNSRPQIISFLSNNYEQLAKKVENGDFFMLYLVNSLANQVYTLEQRDEVKQLLELHQPERFNSSNSLTDGVDVLNIMAKNIDWMNRYEHDIITGVLTQSH</sequence>
<accession>A0ABP1RVC3</accession>
<dbReference type="InterPro" id="IPR024571">
    <property type="entry name" value="ERAP1-like_C_dom"/>
</dbReference>
<dbReference type="PANTHER" id="PTHR11533:SF299">
    <property type="entry name" value="AMINOPEPTIDASE"/>
    <property type="match status" value="1"/>
</dbReference>
<evidence type="ECO:0000256" key="1">
    <source>
        <dbReference type="ARBA" id="ARBA00010136"/>
    </source>
</evidence>
<comment type="similarity">
    <text evidence="1">Belongs to the peptidase M1 family.</text>
</comment>
<dbReference type="Proteomes" id="UP001642540">
    <property type="component" value="Unassembled WGS sequence"/>
</dbReference>
<name>A0ABP1RVC3_9HEXA</name>
<dbReference type="PANTHER" id="PTHR11533">
    <property type="entry name" value="PROTEASE M1 ZINC METALLOPROTEASE"/>
    <property type="match status" value="1"/>
</dbReference>
<comment type="caution">
    <text evidence="3">The sequence shown here is derived from an EMBL/GenBank/DDBJ whole genome shotgun (WGS) entry which is preliminary data.</text>
</comment>
<dbReference type="Pfam" id="PF11838">
    <property type="entry name" value="ERAP1_C"/>
    <property type="match status" value="1"/>
</dbReference>
<dbReference type="Gene3D" id="1.25.50.20">
    <property type="match status" value="1"/>
</dbReference>
<dbReference type="EMBL" id="CAXLJM020000111">
    <property type="protein sequence ID" value="CAL8136726.1"/>
    <property type="molecule type" value="Genomic_DNA"/>
</dbReference>
<proteinExistence type="inferred from homology"/>
<reference evidence="3 4" key="1">
    <citation type="submission" date="2024-08" db="EMBL/GenBank/DDBJ databases">
        <authorList>
            <person name="Cucini C."/>
            <person name="Frati F."/>
        </authorList>
    </citation>
    <scope>NUCLEOTIDE SEQUENCE [LARGE SCALE GENOMIC DNA]</scope>
</reference>
<evidence type="ECO:0000313" key="3">
    <source>
        <dbReference type="EMBL" id="CAL8136726.1"/>
    </source>
</evidence>
<gene>
    <name evidence="3" type="ORF">ODALV1_LOCUS26585</name>
</gene>